<dbReference type="Pfam" id="PF13843">
    <property type="entry name" value="DDE_Tnp_1_7"/>
    <property type="match status" value="1"/>
</dbReference>
<proteinExistence type="predicted"/>
<feature type="region of interest" description="Disordered" evidence="1">
    <location>
        <begin position="14"/>
        <end position="62"/>
    </location>
</feature>
<dbReference type="AlphaFoldDB" id="A0A6P7FC79"/>
<feature type="compositionally biased region" description="Acidic residues" evidence="1">
    <location>
        <begin position="38"/>
        <end position="54"/>
    </location>
</feature>
<sequence length="328" mass="38593">MRCTTPLDSCRRGRYISEDEPCVDSGSEYFPTSGSETESVDEPQSVDENTEESEHDNQDQGENFVVGNVIDQTDLEILWTKNEFTPYLHEFDNSFSGLQNKNLTAESKEIDYFLNLLSDETACIIVQETNRYAIQQNAKNWKNIDLPQFYIFVALTMLMPRIKKLEVKDYWSQDVLLLTPIFGQQMSRDRYFQIQRYIHFSNNEEALPDNRLHKVENILNMLREKSKSQFYPFQNLIDESMVLFKGRLSFKQYIKTKKHRFVDRRLMYWFSQRYMPTAGMELSRHTVTHCGELIVEDKKGSSFRFITFTACGAECYCVSGYYIYNIPS</sequence>
<evidence type="ECO:0000256" key="1">
    <source>
        <dbReference type="SAM" id="MobiDB-lite"/>
    </source>
</evidence>
<dbReference type="InterPro" id="IPR029526">
    <property type="entry name" value="PGBD"/>
</dbReference>
<dbReference type="InParanoid" id="A0A6P7FC79"/>
<gene>
    <name evidence="3" type="primary">LOC114326782</name>
</gene>
<feature type="domain" description="PiggyBac transposable element-derived protein" evidence="2">
    <location>
        <begin position="110"/>
        <end position="264"/>
    </location>
</feature>
<evidence type="ECO:0000313" key="3">
    <source>
        <dbReference type="RefSeq" id="XP_028131015.1"/>
    </source>
</evidence>
<dbReference type="RefSeq" id="XP_028131015.1">
    <property type="nucleotide sequence ID" value="XM_028275214.1"/>
</dbReference>
<protein>
    <submittedName>
        <fullName evidence="3">Uncharacterized protein LOC114326782</fullName>
    </submittedName>
</protein>
<evidence type="ECO:0000259" key="2">
    <source>
        <dbReference type="Pfam" id="PF13843"/>
    </source>
</evidence>
<dbReference type="PANTHER" id="PTHR46599:SF3">
    <property type="entry name" value="PIGGYBAC TRANSPOSABLE ELEMENT-DERIVED PROTEIN 4"/>
    <property type="match status" value="1"/>
</dbReference>
<dbReference type="FunCoup" id="A0A6P7FC79">
    <property type="interactions" value="51"/>
</dbReference>
<organism evidence="3">
    <name type="scientific">Diabrotica virgifera virgifera</name>
    <name type="common">western corn rootworm</name>
    <dbReference type="NCBI Taxonomy" id="50390"/>
    <lineage>
        <taxon>Eukaryota</taxon>
        <taxon>Metazoa</taxon>
        <taxon>Ecdysozoa</taxon>
        <taxon>Arthropoda</taxon>
        <taxon>Hexapoda</taxon>
        <taxon>Insecta</taxon>
        <taxon>Pterygota</taxon>
        <taxon>Neoptera</taxon>
        <taxon>Endopterygota</taxon>
        <taxon>Coleoptera</taxon>
        <taxon>Polyphaga</taxon>
        <taxon>Cucujiformia</taxon>
        <taxon>Chrysomeloidea</taxon>
        <taxon>Chrysomelidae</taxon>
        <taxon>Galerucinae</taxon>
        <taxon>Diabroticina</taxon>
        <taxon>Diabroticites</taxon>
        <taxon>Diabrotica</taxon>
    </lineage>
</organism>
<name>A0A6P7FC79_DIAVI</name>
<accession>A0A6P7FC79</accession>
<reference evidence="3" key="1">
    <citation type="submission" date="2025-08" db="UniProtKB">
        <authorList>
            <consortium name="RefSeq"/>
        </authorList>
    </citation>
    <scope>IDENTIFICATION</scope>
    <source>
        <tissue evidence="3">Whole insect</tissue>
    </source>
</reference>
<dbReference type="PANTHER" id="PTHR46599">
    <property type="entry name" value="PIGGYBAC TRANSPOSABLE ELEMENT-DERIVED PROTEIN 4"/>
    <property type="match status" value="1"/>
</dbReference>